<dbReference type="Pfam" id="PF22633">
    <property type="entry name" value="F5_F8_type_C_2"/>
    <property type="match status" value="1"/>
</dbReference>
<sequence length="614" mass="66843">MLVAVLLASASTHELPQPQENYAAGRSTYSSSVYGVVGTYPPRSAVDGLADTFFHSGRGDNRPWLSIDLGQVVGVTYVRLVARKDCCQDRLEGVEVRVGTSPMRTAADLPSANPLCWKMKRSETYLGGNGKPRREAVWDAVCGGGPLAGNWVTVQNFRKSDKMLQKFLGKDYRTLNLAEVEVYDVPPRPAMPPPIKVPKPPAAPPSPPTPPVVLFHHIGSWAPGYPAYTTPDAAQQAAALPPPRFAYYALDRSQQRSELFSWSWCAAKCTDLLPPAGDGNGSGGGTMVTYVSREEAAYVLAAVLAYRQRAGLATLAGEQSYMPLGATDKLAEGIWQWVDGTPWTFTDWATNQPDNIGGVQNCLLQGVSPGSWIGTAWNDEMCLAAPNDYRLTDMTCVCKQPLQPLAPWPPTPPPPMPWPPSAAKVLLTAWGPNYKPQPPSGGGGGAIDTTGAAYLYYLAQTDIGGPPVRTPWRACRSDCERLYPGSTMLSYGSDAEYRAVTEAVQAWRTAHDIGLQYPDAVQSYLYLGASDDNAGATWRWLDGSPFAFTDWYEHREQDAWWYDDQPEPQDAEHCAAQGLSPNAFPWLKWADVPCEGAPGPYVKDTMCVCKVANK</sequence>
<evidence type="ECO:0000256" key="4">
    <source>
        <dbReference type="ARBA" id="ARBA00022723"/>
    </source>
</evidence>
<dbReference type="Proteomes" id="UP000650467">
    <property type="component" value="Unassembled WGS sequence"/>
</dbReference>
<comment type="function">
    <text evidence="1">Acts as a defensive agent. Recognizes blood group fucosylated oligosaccharides including A, B, H and Lewis B-type antigens. Does not recognize Lewis A antigen and has low affinity for monovalent haptens.</text>
</comment>
<dbReference type="InterPro" id="IPR008979">
    <property type="entry name" value="Galactose-bd-like_sf"/>
</dbReference>
<evidence type="ECO:0000256" key="3">
    <source>
        <dbReference type="ARBA" id="ARBA00011233"/>
    </source>
</evidence>
<dbReference type="PROSITE" id="PS50041">
    <property type="entry name" value="C_TYPE_LECTIN_2"/>
    <property type="match status" value="2"/>
</dbReference>
<evidence type="ECO:0000256" key="7">
    <source>
        <dbReference type="ARBA" id="ARBA00023157"/>
    </source>
</evidence>
<keyword evidence="10" id="KW-1185">Reference proteome</keyword>
<evidence type="ECO:0000256" key="1">
    <source>
        <dbReference type="ARBA" id="ARBA00002219"/>
    </source>
</evidence>
<dbReference type="InterPro" id="IPR001304">
    <property type="entry name" value="C-type_lectin-like"/>
</dbReference>
<accession>A0A835TDA0</accession>
<dbReference type="GO" id="GO:0001868">
    <property type="term" value="P:regulation of complement activation, lectin pathway"/>
    <property type="evidence" value="ECO:0007669"/>
    <property type="project" value="UniProtKB-ARBA"/>
</dbReference>
<gene>
    <name evidence="9" type="ORF">HXX76_003193</name>
</gene>
<dbReference type="SMART" id="SM00034">
    <property type="entry name" value="CLECT"/>
    <property type="match status" value="2"/>
</dbReference>
<dbReference type="PANTHER" id="PTHR45713:SF6">
    <property type="entry name" value="F5_8 TYPE C DOMAIN-CONTAINING PROTEIN"/>
    <property type="match status" value="1"/>
</dbReference>
<feature type="domain" description="C-type lectin" evidence="8">
    <location>
        <begin position="261"/>
        <end position="382"/>
    </location>
</feature>
<comment type="similarity">
    <text evidence="2">Belongs to the fucolectin family.</text>
</comment>
<dbReference type="Pfam" id="PF00059">
    <property type="entry name" value="Lectin_C"/>
    <property type="match status" value="1"/>
</dbReference>
<organism evidence="9 10">
    <name type="scientific">Chlamydomonas incerta</name>
    <dbReference type="NCBI Taxonomy" id="51695"/>
    <lineage>
        <taxon>Eukaryota</taxon>
        <taxon>Viridiplantae</taxon>
        <taxon>Chlorophyta</taxon>
        <taxon>core chlorophytes</taxon>
        <taxon>Chlorophyceae</taxon>
        <taxon>CS clade</taxon>
        <taxon>Chlamydomonadales</taxon>
        <taxon>Chlamydomonadaceae</taxon>
        <taxon>Chlamydomonas</taxon>
    </lineage>
</organism>
<evidence type="ECO:0000256" key="2">
    <source>
        <dbReference type="ARBA" id="ARBA00010147"/>
    </source>
</evidence>
<evidence type="ECO:0000256" key="6">
    <source>
        <dbReference type="ARBA" id="ARBA00022837"/>
    </source>
</evidence>
<dbReference type="Gene3D" id="3.10.100.10">
    <property type="entry name" value="Mannose-Binding Protein A, subunit A"/>
    <property type="match status" value="2"/>
</dbReference>
<dbReference type="EMBL" id="JAEHOC010000005">
    <property type="protein sequence ID" value="KAG2441572.1"/>
    <property type="molecule type" value="Genomic_DNA"/>
</dbReference>
<name>A0A835TDA0_CHLIN</name>
<dbReference type="InterPro" id="IPR051941">
    <property type="entry name" value="BG_Antigen-Binding_Lectin"/>
</dbReference>
<dbReference type="GO" id="GO:0046872">
    <property type="term" value="F:metal ion binding"/>
    <property type="evidence" value="ECO:0007669"/>
    <property type="project" value="UniProtKB-KW"/>
</dbReference>
<dbReference type="InterPro" id="IPR016186">
    <property type="entry name" value="C-type_lectin-like/link_sf"/>
</dbReference>
<dbReference type="OrthoDB" id="550804at2759"/>
<dbReference type="PANTHER" id="PTHR45713">
    <property type="entry name" value="FTP DOMAIN-CONTAINING PROTEIN"/>
    <property type="match status" value="1"/>
</dbReference>
<dbReference type="InterPro" id="IPR006585">
    <property type="entry name" value="FTP1"/>
</dbReference>
<evidence type="ECO:0000259" key="8">
    <source>
        <dbReference type="PROSITE" id="PS50041"/>
    </source>
</evidence>
<comment type="subunit">
    <text evidence="3">Homotrimer.</text>
</comment>
<dbReference type="AlphaFoldDB" id="A0A835TDA0"/>
<evidence type="ECO:0000313" key="9">
    <source>
        <dbReference type="EMBL" id="KAG2441572.1"/>
    </source>
</evidence>
<reference evidence="9" key="1">
    <citation type="journal article" date="2020" name="bioRxiv">
        <title>Comparative genomics of Chlamydomonas.</title>
        <authorList>
            <person name="Craig R.J."/>
            <person name="Hasan A.R."/>
            <person name="Ness R.W."/>
            <person name="Keightley P.D."/>
        </authorList>
    </citation>
    <scope>NUCLEOTIDE SEQUENCE</scope>
    <source>
        <strain evidence="9">SAG 7.73</strain>
    </source>
</reference>
<proteinExistence type="inferred from homology"/>
<keyword evidence="5" id="KW-0430">Lectin</keyword>
<keyword evidence="7" id="KW-1015">Disulfide bond</keyword>
<dbReference type="InterPro" id="IPR016187">
    <property type="entry name" value="CTDL_fold"/>
</dbReference>
<evidence type="ECO:0000313" key="10">
    <source>
        <dbReference type="Proteomes" id="UP000650467"/>
    </source>
</evidence>
<dbReference type="GO" id="GO:0010185">
    <property type="term" value="P:regulation of cellular defense response"/>
    <property type="evidence" value="ECO:0007669"/>
    <property type="project" value="UniProtKB-ARBA"/>
</dbReference>
<keyword evidence="6" id="KW-0106">Calcium</keyword>
<dbReference type="SUPFAM" id="SSF49785">
    <property type="entry name" value="Galactose-binding domain-like"/>
    <property type="match status" value="1"/>
</dbReference>
<dbReference type="SUPFAM" id="SSF56436">
    <property type="entry name" value="C-type lectin-like"/>
    <property type="match status" value="2"/>
</dbReference>
<protein>
    <recommendedName>
        <fullName evidence="8">C-type lectin domain-containing protein</fullName>
    </recommendedName>
</protein>
<dbReference type="GO" id="GO:0042806">
    <property type="term" value="F:fucose binding"/>
    <property type="evidence" value="ECO:0007669"/>
    <property type="project" value="UniProtKB-ARBA"/>
</dbReference>
<evidence type="ECO:0000256" key="5">
    <source>
        <dbReference type="ARBA" id="ARBA00022734"/>
    </source>
</evidence>
<dbReference type="Gene3D" id="2.60.120.260">
    <property type="entry name" value="Galactose-binding domain-like"/>
    <property type="match status" value="1"/>
</dbReference>
<keyword evidence="4" id="KW-0479">Metal-binding</keyword>
<comment type="caution">
    <text evidence="9">The sequence shown here is derived from an EMBL/GenBank/DDBJ whole genome shotgun (WGS) entry which is preliminary data.</text>
</comment>
<feature type="domain" description="C-type lectin" evidence="8">
    <location>
        <begin position="451"/>
        <end position="595"/>
    </location>
</feature>
<dbReference type="SMART" id="SM00607">
    <property type="entry name" value="FTP"/>
    <property type="match status" value="1"/>
</dbReference>